<evidence type="ECO:0000256" key="2">
    <source>
        <dbReference type="ARBA" id="ARBA00010271"/>
    </source>
</evidence>
<keyword evidence="6" id="KW-0175">Coiled coil</keyword>
<comment type="caution">
    <text evidence="9">The sequence shown here is derived from an EMBL/GenBank/DDBJ whole genome shotgun (WGS) entry which is preliminary data.</text>
</comment>
<comment type="similarity">
    <text evidence="2">Belongs to the glycosyltransferase 47 family.</text>
</comment>
<dbReference type="PANTHER" id="PTHR11062:SF124">
    <property type="entry name" value="XYLOGALACTURONAN BETA-1,3-XYLOSYLTRANSFERASE"/>
    <property type="match status" value="1"/>
</dbReference>
<feature type="coiled-coil region" evidence="6">
    <location>
        <begin position="67"/>
        <end position="94"/>
    </location>
</feature>
<evidence type="ECO:0000259" key="8">
    <source>
        <dbReference type="Pfam" id="PF03016"/>
    </source>
</evidence>
<feature type="domain" description="Exostosin GT47" evidence="8">
    <location>
        <begin position="133"/>
        <end position="418"/>
    </location>
</feature>
<dbReference type="Proteomes" id="UP001311915">
    <property type="component" value="Unassembled WGS sequence"/>
</dbReference>
<keyword evidence="7" id="KW-1133">Transmembrane helix</keyword>
<organism evidence="9 10">
    <name type="scientific">Solanum pinnatisectum</name>
    <name type="common">tansyleaf nightshade</name>
    <dbReference type="NCBI Taxonomy" id="50273"/>
    <lineage>
        <taxon>Eukaryota</taxon>
        <taxon>Viridiplantae</taxon>
        <taxon>Streptophyta</taxon>
        <taxon>Embryophyta</taxon>
        <taxon>Tracheophyta</taxon>
        <taxon>Spermatophyta</taxon>
        <taxon>Magnoliopsida</taxon>
        <taxon>eudicotyledons</taxon>
        <taxon>Gunneridae</taxon>
        <taxon>Pentapetalae</taxon>
        <taxon>asterids</taxon>
        <taxon>lamiids</taxon>
        <taxon>Solanales</taxon>
        <taxon>Solanaceae</taxon>
        <taxon>Solanoideae</taxon>
        <taxon>Solaneae</taxon>
        <taxon>Solanum</taxon>
    </lineage>
</organism>
<proteinExistence type="inferred from homology"/>
<dbReference type="GO" id="GO:0016757">
    <property type="term" value="F:glycosyltransferase activity"/>
    <property type="evidence" value="ECO:0007669"/>
    <property type="project" value="UniProtKB-KW"/>
</dbReference>
<keyword evidence="5" id="KW-0333">Golgi apparatus</keyword>
<reference evidence="9 10" key="1">
    <citation type="submission" date="2023-10" db="EMBL/GenBank/DDBJ databases">
        <title>Genome-Wide Identification Analysis in wild type Solanum Pinnatisectum Reveals Some Genes Defensing Phytophthora Infestans.</title>
        <authorList>
            <person name="Sun C."/>
        </authorList>
    </citation>
    <scope>NUCLEOTIDE SEQUENCE [LARGE SCALE GENOMIC DNA]</scope>
    <source>
        <strain evidence="9">LQN</strain>
        <tissue evidence="9">Leaf</tissue>
    </source>
</reference>
<evidence type="ECO:0000313" key="10">
    <source>
        <dbReference type="Proteomes" id="UP001311915"/>
    </source>
</evidence>
<evidence type="ECO:0000256" key="1">
    <source>
        <dbReference type="ARBA" id="ARBA00004323"/>
    </source>
</evidence>
<dbReference type="PANTHER" id="PTHR11062">
    <property type="entry name" value="EXOSTOSIN HEPARAN SULFATE GLYCOSYLTRANSFERASE -RELATED"/>
    <property type="match status" value="1"/>
</dbReference>
<gene>
    <name evidence="9" type="ORF">R3W88_032682</name>
</gene>
<evidence type="ECO:0000256" key="5">
    <source>
        <dbReference type="ARBA" id="ARBA00023034"/>
    </source>
</evidence>
<keyword evidence="7" id="KW-0472">Membrane</keyword>
<keyword evidence="4" id="KW-0735">Signal-anchor</keyword>
<evidence type="ECO:0000256" key="6">
    <source>
        <dbReference type="SAM" id="Coils"/>
    </source>
</evidence>
<evidence type="ECO:0000256" key="7">
    <source>
        <dbReference type="SAM" id="Phobius"/>
    </source>
</evidence>
<dbReference type="AlphaFoldDB" id="A0AAV9LPU8"/>
<feature type="transmembrane region" description="Helical" evidence="7">
    <location>
        <begin position="6"/>
        <end position="25"/>
    </location>
</feature>
<evidence type="ECO:0000256" key="4">
    <source>
        <dbReference type="ARBA" id="ARBA00022968"/>
    </source>
</evidence>
<comment type="subcellular location">
    <subcellularLocation>
        <location evidence="1">Golgi apparatus membrane</location>
        <topology evidence="1">Single-pass type II membrane protein</topology>
    </subcellularLocation>
</comment>
<sequence>MCVYYSHIITSLCAIFSFLIIFFYFSSLLNHQNDINFITFFSFSKTPHLSKNKLLLHDNNEQVSFLKENHTNHHAKIKRSLQKIEEDLARARSSIWKAIHSRNYKSDKEEKFIPSGSVYKNSYAFHQSHIEMLKRFKVWTYKEGDLPMIHNGPMKNIYAIEGHFIGEMESENRHFLASHPDEAHVFFIPISVAYIVQYIYLPIITNYSRERIQRIVEDYIHVIANKYPYWNRSNGADHFLVSCHDWAPDISIRNPNLFKNFIRVLCNANTSEGFQPKRDVSLPEIYGLPNINVTPDPDHSLNPKNRSILAFFAGRSHGYIRKILFQHWKNKKDDEIRVYEHLPEGQNYSKLMSQSKFCLAPSGYEVASPRISEAIYAGCVPVIICDNYFLPFSDVFDWSQVSINVPIEKIPELKIILKGISWSKYLKLQKNVKKLQRHFKVNRPAKPFDVIYNVLHSVWLRRLNFRLD</sequence>
<keyword evidence="10" id="KW-1185">Reference proteome</keyword>
<accession>A0AAV9LPU8</accession>
<dbReference type="InterPro" id="IPR004263">
    <property type="entry name" value="Exostosin"/>
</dbReference>
<dbReference type="GO" id="GO:0000139">
    <property type="term" value="C:Golgi membrane"/>
    <property type="evidence" value="ECO:0007669"/>
    <property type="project" value="UniProtKB-SubCell"/>
</dbReference>
<dbReference type="InterPro" id="IPR040911">
    <property type="entry name" value="Exostosin_GT47"/>
</dbReference>
<name>A0AAV9LPU8_9SOLN</name>
<dbReference type="Pfam" id="PF03016">
    <property type="entry name" value="Exostosin_GT47"/>
    <property type="match status" value="1"/>
</dbReference>
<evidence type="ECO:0000256" key="3">
    <source>
        <dbReference type="ARBA" id="ARBA00022676"/>
    </source>
</evidence>
<keyword evidence="7" id="KW-0812">Transmembrane</keyword>
<keyword evidence="3" id="KW-0808">Transferase</keyword>
<dbReference type="EMBL" id="JAWPEI010000005">
    <property type="protein sequence ID" value="KAK4727765.1"/>
    <property type="molecule type" value="Genomic_DNA"/>
</dbReference>
<protein>
    <recommendedName>
        <fullName evidence="8">Exostosin GT47 domain-containing protein</fullName>
    </recommendedName>
</protein>
<keyword evidence="3" id="KW-0328">Glycosyltransferase</keyword>
<evidence type="ECO:0000313" key="9">
    <source>
        <dbReference type="EMBL" id="KAK4727765.1"/>
    </source>
</evidence>